<dbReference type="InterPro" id="IPR002099">
    <property type="entry name" value="MutL/Mlh/PMS"/>
</dbReference>
<keyword evidence="3 4" id="KW-0234">DNA repair</keyword>
<dbReference type="PROSITE" id="PS00058">
    <property type="entry name" value="DNA_MISMATCH_REPAIR_1"/>
    <property type="match status" value="1"/>
</dbReference>
<dbReference type="InterPro" id="IPR014721">
    <property type="entry name" value="Ribsml_uS5_D2-typ_fold_subgr"/>
</dbReference>
<name>A0ABR7NIF9_9FIRM</name>
<organism evidence="8 9">
    <name type="scientific">Yanshouia hominis</name>
    <dbReference type="NCBI Taxonomy" id="2763673"/>
    <lineage>
        <taxon>Bacteria</taxon>
        <taxon>Bacillati</taxon>
        <taxon>Bacillota</taxon>
        <taxon>Clostridia</taxon>
        <taxon>Eubacteriales</taxon>
        <taxon>Oscillospiraceae</taxon>
        <taxon>Yanshouia</taxon>
    </lineage>
</organism>
<dbReference type="Proteomes" id="UP000658131">
    <property type="component" value="Unassembled WGS sequence"/>
</dbReference>
<sequence>MGKINLLPPSVAELIAAGEVIDRPASIVKELVENSLDAGANRIAVELRNGGITYLRVTDNGSGIGREDLPVAFVRHATSKIATADDLDAIMTLGFRGEALPSIAAVSRVCVTTRTAGNPSGCRYTVTGGDEGELEDAGCAVGTTFEVRDVFYNTPARMKFLKKDITEGNAVASLLDRLALANPAVSFELIRDGRRVLQTPGDGNLRSVIRLVCGADVAAAMIPVGYSQDGVTVGGMISKPSVARSTRSLQTFFINSRYIRSRTCAGAVEEAYKNRLMTGRFPACVLNLELDSSLVDVNVHPAKLEVRFSSERTVYNVVYSACLAALSQGERREVILRKPVTPFSLSDFDHSDRQTSLQGVGAAGTVPRRASEEPSAAPLSPKRENPAGSLLTLRDDTGRSVPAWNPPPEQSGSSDTEKVSHWSDPPASHRRFSVDIERTEPSAAAPSTVKQNTMTEEMAHCSEARCPKTFEAPVDVEDSPAVRPFMPPAPPASEEKRQSGYSEEVPVSSQREESASYRVIGELFDTYVLIERGDELLLIDKHAAHERAIYNRIRGLGEKGGEERQLLLTPRAVTLPHDEYFALSENPQALEALGIVAEDFGEGALLVREVPLLLLDMPLEELLEETAKRVLSCKASLTPSALDELLYSVSCKAAVKAGNALGRPELERIAAMVLEDDAVRYCPHGRPVLLPLTKREIGKMFGRLG</sequence>
<dbReference type="PANTHER" id="PTHR10073">
    <property type="entry name" value="DNA MISMATCH REPAIR PROTEIN MLH, PMS, MUTL"/>
    <property type="match status" value="1"/>
</dbReference>
<keyword evidence="9" id="KW-1185">Reference proteome</keyword>
<dbReference type="SUPFAM" id="SSF54211">
    <property type="entry name" value="Ribosomal protein S5 domain 2-like"/>
    <property type="match status" value="1"/>
</dbReference>
<dbReference type="HAMAP" id="MF_00149">
    <property type="entry name" value="DNA_mis_repair"/>
    <property type="match status" value="1"/>
</dbReference>
<dbReference type="EMBL" id="JACRTB010000009">
    <property type="protein sequence ID" value="MBC8576197.1"/>
    <property type="molecule type" value="Genomic_DNA"/>
</dbReference>
<dbReference type="RefSeq" id="WP_262399738.1">
    <property type="nucleotide sequence ID" value="NZ_JACRTB010000009.1"/>
</dbReference>
<keyword evidence="8" id="KW-0378">Hydrolase</keyword>
<dbReference type="InterPro" id="IPR020667">
    <property type="entry name" value="DNA_mismatch_repair_MutL"/>
</dbReference>
<comment type="function">
    <text evidence="4">This protein is involved in the repair of mismatches in DNA. It is required for dam-dependent methyl-directed DNA mismatch repair. May act as a 'molecular matchmaker', a protein that promotes the formation of a stable complex between two or more DNA-binding proteins in an ATP-dependent manner without itself being part of a final effector complex.</text>
</comment>
<evidence type="ECO:0000256" key="5">
    <source>
        <dbReference type="SAM" id="MobiDB-lite"/>
    </source>
</evidence>
<dbReference type="Gene3D" id="3.30.230.10">
    <property type="match status" value="1"/>
</dbReference>
<dbReference type="Pfam" id="PF13589">
    <property type="entry name" value="HATPase_c_3"/>
    <property type="match status" value="1"/>
</dbReference>
<feature type="domain" description="DNA mismatch repair protein S5" evidence="7">
    <location>
        <begin position="209"/>
        <end position="327"/>
    </location>
</feature>
<dbReference type="InterPro" id="IPR042121">
    <property type="entry name" value="MutL_C_regsub"/>
</dbReference>
<evidence type="ECO:0000256" key="3">
    <source>
        <dbReference type="ARBA" id="ARBA00023204"/>
    </source>
</evidence>
<evidence type="ECO:0000313" key="9">
    <source>
        <dbReference type="Proteomes" id="UP000658131"/>
    </source>
</evidence>
<dbReference type="NCBIfam" id="TIGR00585">
    <property type="entry name" value="mutl"/>
    <property type="match status" value="1"/>
</dbReference>
<dbReference type="Gene3D" id="3.30.1540.20">
    <property type="entry name" value="MutL, C-terminal domain, dimerisation subdomain"/>
    <property type="match status" value="1"/>
</dbReference>
<evidence type="ECO:0000256" key="2">
    <source>
        <dbReference type="ARBA" id="ARBA00022763"/>
    </source>
</evidence>
<feature type="region of interest" description="Disordered" evidence="5">
    <location>
        <begin position="347"/>
        <end position="451"/>
    </location>
</feature>
<dbReference type="CDD" id="cd16926">
    <property type="entry name" value="HATPase_MutL-MLH-PMS-like"/>
    <property type="match status" value="1"/>
</dbReference>
<keyword evidence="8" id="KW-0255">Endonuclease</keyword>
<feature type="domain" description="MutL C-terminal dimerisation" evidence="6">
    <location>
        <begin position="519"/>
        <end position="661"/>
    </location>
</feature>
<gene>
    <name evidence="4 8" type="primary">mutL</name>
    <name evidence="8" type="ORF">H8717_07220</name>
</gene>
<reference evidence="8 9" key="1">
    <citation type="submission" date="2020-08" db="EMBL/GenBank/DDBJ databases">
        <title>Genome public.</title>
        <authorList>
            <person name="Liu C."/>
            <person name="Sun Q."/>
        </authorList>
    </citation>
    <scope>NUCLEOTIDE SEQUENCE [LARGE SCALE GENOMIC DNA]</scope>
    <source>
        <strain evidence="8 9">BX1</strain>
    </source>
</reference>
<dbReference type="InterPro" id="IPR013507">
    <property type="entry name" value="DNA_mismatch_S5_2-like"/>
</dbReference>
<dbReference type="InterPro" id="IPR014762">
    <property type="entry name" value="DNA_mismatch_repair_CS"/>
</dbReference>
<dbReference type="InterPro" id="IPR014790">
    <property type="entry name" value="MutL_C"/>
</dbReference>
<evidence type="ECO:0000256" key="1">
    <source>
        <dbReference type="ARBA" id="ARBA00006082"/>
    </source>
</evidence>
<dbReference type="Gene3D" id="3.30.1370.100">
    <property type="entry name" value="MutL, C-terminal domain, regulatory subdomain"/>
    <property type="match status" value="1"/>
</dbReference>
<dbReference type="SMART" id="SM00853">
    <property type="entry name" value="MutL_C"/>
    <property type="match status" value="1"/>
</dbReference>
<comment type="similarity">
    <text evidence="1 4">Belongs to the DNA mismatch repair MutL/HexB family.</text>
</comment>
<dbReference type="GO" id="GO:0004519">
    <property type="term" value="F:endonuclease activity"/>
    <property type="evidence" value="ECO:0007669"/>
    <property type="project" value="UniProtKB-KW"/>
</dbReference>
<dbReference type="PANTHER" id="PTHR10073:SF12">
    <property type="entry name" value="DNA MISMATCH REPAIR PROTEIN MLH1"/>
    <property type="match status" value="1"/>
</dbReference>
<dbReference type="Pfam" id="PF01119">
    <property type="entry name" value="DNA_mis_repair"/>
    <property type="match status" value="1"/>
</dbReference>
<dbReference type="CDD" id="cd00782">
    <property type="entry name" value="MutL_Trans"/>
    <property type="match status" value="1"/>
</dbReference>
<proteinExistence type="inferred from homology"/>
<dbReference type="Gene3D" id="3.30.565.10">
    <property type="entry name" value="Histidine kinase-like ATPase, C-terminal domain"/>
    <property type="match status" value="1"/>
</dbReference>
<evidence type="ECO:0000259" key="6">
    <source>
        <dbReference type="SMART" id="SM00853"/>
    </source>
</evidence>
<dbReference type="Pfam" id="PF08676">
    <property type="entry name" value="MutL_C"/>
    <property type="match status" value="1"/>
</dbReference>
<dbReference type="SUPFAM" id="SSF55874">
    <property type="entry name" value="ATPase domain of HSP90 chaperone/DNA topoisomerase II/histidine kinase"/>
    <property type="match status" value="1"/>
</dbReference>
<keyword evidence="8" id="KW-0540">Nuclease</keyword>
<dbReference type="SUPFAM" id="SSF118116">
    <property type="entry name" value="DNA mismatch repair protein MutL"/>
    <property type="match status" value="1"/>
</dbReference>
<dbReference type="SMART" id="SM01340">
    <property type="entry name" value="DNA_mis_repair"/>
    <property type="match status" value="1"/>
</dbReference>
<dbReference type="InterPro" id="IPR036890">
    <property type="entry name" value="HATPase_C_sf"/>
</dbReference>
<dbReference type="InterPro" id="IPR042120">
    <property type="entry name" value="MutL_C_dimsub"/>
</dbReference>
<protein>
    <recommendedName>
        <fullName evidence="4">DNA mismatch repair protein MutL</fullName>
    </recommendedName>
</protein>
<feature type="region of interest" description="Disordered" evidence="5">
    <location>
        <begin position="477"/>
        <end position="509"/>
    </location>
</feature>
<dbReference type="InterPro" id="IPR037198">
    <property type="entry name" value="MutL_C_sf"/>
</dbReference>
<dbReference type="InterPro" id="IPR020568">
    <property type="entry name" value="Ribosomal_Su5_D2-typ_SF"/>
</dbReference>
<evidence type="ECO:0000313" key="8">
    <source>
        <dbReference type="EMBL" id="MBC8576197.1"/>
    </source>
</evidence>
<dbReference type="InterPro" id="IPR038973">
    <property type="entry name" value="MutL/Mlh/Pms-like"/>
</dbReference>
<comment type="caution">
    <text evidence="8">The sequence shown here is derived from an EMBL/GenBank/DDBJ whole genome shotgun (WGS) entry which is preliminary data.</text>
</comment>
<keyword evidence="2 4" id="KW-0227">DNA damage</keyword>
<evidence type="ECO:0000259" key="7">
    <source>
        <dbReference type="SMART" id="SM01340"/>
    </source>
</evidence>
<evidence type="ECO:0000256" key="4">
    <source>
        <dbReference type="HAMAP-Rule" id="MF_00149"/>
    </source>
</evidence>
<accession>A0ABR7NIF9</accession>